<feature type="region of interest" description="Disordered" evidence="1">
    <location>
        <begin position="46"/>
        <end position="96"/>
    </location>
</feature>
<dbReference type="Proteomes" id="UP001054837">
    <property type="component" value="Unassembled WGS sequence"/>
</dbReference>
<feature type="compositionally biased region" description="Basic and acidic residues" evidence="1">
    <location>
        <begin position="46"/>
        <end position="62"/>
    </location>
</feature>
<proteinExistence type="predicted"/>
<sequence>MRFRIFCEKFLGSPLYFSSCHGYSSGGELCNVGMPEIINVGCREGRSTSRDLRRLPGGEKTTKPNKRMSHNSARGDSFLMDGRISRNPNETEEPFICEERTSLRRSSKTFPLRETNGGVL</sequence>
<comment type="caution">
    <text evidence="2">The sequence shown here is derived from an EMBL/GenBank/DDBJ whole genome shotgun (WGS) entry which is preliminary data.</text>
</comment>
<gene>
    <name evidence="2" type="ORF">CDAR_280281</name>
</gene>
<dbReference type="EMBL" id="BPLQ01007519">
    <property type="protein sequence ID" value="GIY30570.1"/>
    <property type="molecule type" value="Genomic_DNA"/>
</dbReference>
<evidence type="ECO:0000313" key="3">
    <source>
        <dbReference type="Proteomes" id="UP001054837"/>
    </source>
</evidence>
<evidence type="ECO:0000256" key="1">
    <source>
        <dbReference type="SAM" id="MobiDB-lite"/>
    </source>
</evidence>
<evidence type="ECO:0000313" key="2">
    <source>
        <dbReference type="EMBL" id="GIY30570.1"/>
    </source>
</evidence>
<reference evidence="2 3" key="1">
    <citation type="submission" date="2021-06" db="EMBL/GenBank/DDBJ databases">
        <title>Caerostris darwini draft genome.</title>
        <authorList>
            <person name="Kono N."/>
            <person name="Arakawa K."/>
        </authorList>
    </citation>
    <scope>NUCLEOTIDE SEQUENCE [LARGE SCALE GENOMIC DNA]</scope>
</reference>
<accession>A0AAV4S8U3</accession>
<protein>
    <submittedName>
        <fullName evidence="2">Uncharacterized protein</fullName>
    </submittedName>
</protein>
<organism evidence="2 3">
    <name type="scientific">Caerostris darwini</name>
    <dbReference type="NCBI Taxonomy" id="1538125"/>
    <lineage>
        <taxon>Eukaryota</taxon>
        <taxon>Metazoa</taxon>
        <taxon>Ecdysozoa</taxon>
        <taxon>Arthropoda</taxon>
        <taxon>Chelicerata</taxon>
        <taxon>Arachnida</taxon>
        <taxon>Araneae</taxon>
        <taxon>Araneomorphae</taxon>
        <taxon>Entelegynae</taxon>
        <taxon>Araneoidea</taxon>
        <taxon>Araneidae</taxon>
        <taxon>Caerostris</taxon>
    </lineage>
</organism>
<keyword evidence="3" id="KW-1185">Reference proteome</keyword>
<dbReference type="AlphaFoldDB" id="A0AAV4S8U3"/>
<name>A0AAV4S8U3_9ARAC</name>